<accession>A0A914ZVL8</accession>
<keyword evidence="1" id="KW-1185">Reference proteome</keyword>
<reference evidence="2" key="1">
    <citation type="submission" date="2022-11" db="UniProtKB">
        <authorList>
            <consortium name="WormBaseParasite"/>
        </authorList>
    </citation>
    <scope>IDENTIFICATION</scope>
</reference>
<dbReference type="AlphaFoldDB" id="A0A914ZVL8"/>
<evidence type="ECO:0000313" key="1">
    <source>
        <dbReference type="Proteomes" id="UP000887569"/>
    </source>
</evidence>
<proteinExistence type="predicted"/>
<dbReference type="WBParaSite" id="PgB25_g008_t01">
    <property type="protein sequence ID" value="PgB25_g008_t01"/>
    <property type="gene ID" value="PgB25_g008"/>
</dbReference>
<sequence length="114" mass="13175">VGTGAEFVRILVCSRKETSQFFSQCTREIMQKNVEKVSSISSTRQFIFTTLRQKSRKLNCKTKSQLANHRRNQRICHDYEGFPIISARQCINDLALRIRSQQSTSQQSLSFAEI</sequence>
<evidence type="ECO:0000313" key="2">
    <source>
        <dbReference type="WBParaSite" id="PgB25_g008_t01"/>
    </source>
</evidence>
<protein>
    <submittedName>
        <fullName evidence="2">Uncharacterized protein</fullName>
    </submittedName>
</protein>
<name>A0A914ZVL8_PARUN</name>
<dbReference type="Proteomes" id="UP000887569">
    <property type="component" value="Unplaced"/>
</dbReference>
<organism evidence="1 2">
    <name type="scientific">Parascaris univalens</name>
    <name type="common">Nematode worm</name>
    <dbReference type="NCBI Taxonomy" id="6257"/>
    <lineage>
        <taxon>Eukaryota</taxon>
        <taxon>Metazoa</taxon>
        <taxon>Ecdysozoa</taxon>
        <taxon>Nematoda</taxon>
        <taxon>Chromadorea</taxon>
        <taxon>Rhabditida</taxon>
        <taxon>Spirurina</taxon>
        <taxon>Ascaridomorpha</taxon>
        <taxon>Ascaridoidea</taxon>
        <taxon>Ascarididae</taxon>
        <taxon>Parascaris</taxon>
    </lineage>
</organism>